<dbReference type="EMBL" id="BACD03000045">
    <property type="protein sequence ID" value="GAO51389.1"/>
    <property type="molecule type" value="Genomic_DNA"/>
</dbReference>
<keyword evidence="2" id="KW-1185">Reference proteome</keyword>
<organism evidence="1 2">
    <name type="scientific">Saitoella complicata (strain BCRC 22490 / CBS 7301 / JCM 7358 / NBRC 10748 / NRRL Y-17804)</name>
    <dbReference type="NCBI Taxonomy" id="698492"/>
    <lineage>
        <taxon>Eukaryota</taxon>
        <taxon>Fungi</taxon>
        <taxon>Dikarya</taxon>
        <taxon>Ascomycota</taxon>
        <taxon>Taphrinomycotina</taxon>
        <taxon>Taphrinomycotina incertae sedis</taxon>
        <taxon>Saitoella</taxon>
    </lineage>
</organism>
<proteinExistence type="predicted"/>
<name>A0A0E9NNI9_SAICN</name>
<sequence>MVVYCTGLWPRPYSVLISTDLTSPVSSCGGGVQDSASSLALAHCFSCPSQDALISPRHYLLHTDGSAERYRTAAMKIAPLFPRINASPYEFFN</sequence>
<gene>
    <name evidence="1" type="ORF">G7K_5491-t1</name>
</gene>
<evidence type="ECO:0000313" key="2">
    <source>
        <dbReference type="Proteomes" id="UP000033140"/>
    </source>
</evidence>
<reference evidence="1 2" key="2">
    <citation type="journal article" date="2014" name="J. Gen. Appl. Microbiol.">
        <title>The early diverging ascomycetous budding yeast Saitoella complicata has three histone deacetylases belonging to the Clr6, Hos2, and Rpd3 lineages.</title>
        <authorList>
            <person name="Nishida H."/>
            <person name="Matsumoto T."/>
            <person name="Kondo S."/>
            <person name="Hamamoto M."/>
            <person name="Yoshikawa H."/>
        </authorList>
    </citation>
    <scope>NUCLEOTIDE SEQUENCE [LARGE SCALE GENOMIC DNA]</scope>
    <source>
        <strain evidence="1 2">NRRL Y-17804</strain>
    </source>
</reference>
<dbReference type="Proteomes" id="UP000033140">
    <property type="component" value="Unassembled WGS sequence"/>
</dbReference>
<reference evidence="1 2" key="3">
    <citation type="journal article" date="2015" name="Genome Announc.">
        <title>Draft Genome Sequence of the Archiascomycetous Yeast Saitoella complicata.</title>
        <authorList>
            <person name="Yamauchi K."/>
            <person name="Kondo S."/>
            <person name="Hamamoto M."/>
            <person name="Takahashi Y."/>
            <person name="Ogura Y."/>
            <person name="Hayashi T."/>
            <person name="Nishida H."/>
        </authorList>
    </citation>
    <scope>NUCLEOTIDE SEQUENCE [LARGE SCALE GENOMIC DNA]</scope>
    <source>
        <strain evidence="1 2">NRRL Y-17804</strain>
    </source>
</reference>
<accession>A0A0E9NNI9</accession>
<reference evidence="1 2" key="1">
    <citation type="journal article" date="2011" name="J. Gen. Appl. Microbiol.">
        <title>Draft genome sequencing of the enigmatic yeast Saitoella complicata.</title>
        <authorList>
            <person name="Nishida H."/>
            <person name="Hamamoto M."/>
            <person name="Sugiyama J."/>
        </authorList>
    </citation>
    <scope>NUCLEOTIDE SEQUENCE [LARGE SCALE GENOMIC DNA]</scope>
    <source>
        <strain evidence="1 2">NRRL Y-17804</strain>
    </source>
</reference>
<evidence type="ECO:0000313" key="1">
    <source>
        <dbReference type="EMBL" id="GAO51389.1"/>
    </source>
</evidence>
<dbReference type="AlphaFoldDB" id="A0A0E9NNI9"/>
<comment type="caution">
    <text evidence="1">The sequence shown here is derived from an EMBL/GenBank/DDBJ whole genome shotgun (WGS) entry which is preliminary data.</text>
</comment>
<protein>
    <submittedName>
        <fullName evidence="1">Uncharacterized protein</fullName>
    </submittedName>
</protein>